<gene>
    <name evidence="2" type="ORF">BOO69_06330</name>
</gene>
<proteinExistence type="predicted"/>
<evidence type="ECO:0000313" key="3">
    <source>
        <dbReference type="Proteomes" id="UP000181897"/>
    </source>
</evidence>
<dbReference type="OrthoDB" id="9839824at2"/>
<accession>A0A1J0WFI7</accession>
<name>A0A1J0WFI7_9RHOB</name>
<dbReference type="EMBL" id="CP018076">
    <property type="protein sequence ID" value="APE43075.1"/>
    <property type="molecule type" value="Genomic_DNA"/>
</dbReference>
<reference evidence="2 3" key="1">
    <citation type="submission" date="2016-11" db="EMBL/GenBank/DDBJ databases">
        <title>Complete genome sequence of Sulfitobacter sp. AM1-D1, a toxic bacteria associated with marine dinoflagellate Alexandrium minutum in East China Sea.</title>
        <authorList>
            <person name="Yang Q."/>
            <person name="Zhang X."/>
            <person name="Tian X."/>
        </authorList>
    </citation>
    <scope>NUCLEOTIDE SEQUENCE [LARGE SCALE GENOMIC DNA]</scope>
    <source>
        <strain evidence="2 3">AM1-D1</strain>
    </source>
</reference>
<keyword evidence="1" id="KW-0472">Membrane</keyword>
<evidence type="ECO:0000256" key="1">
    <source>
        <dbReference type="SAM" id="Phobius"/>
    </source>
</evidence>
<feature type="transmembrane region" description="Helical" evidence="1">
    <location>
        <begin position="39"/>
        <end position="59"/>
    </location>
</feature>
<dbReference type="Proteomes" id="UP000181897">
    <property type="component" value="Chromosome"/>
</dbReference>
<dbReference type="KEGG" id="suam:BOO69_06330"/>
<protein>
    <submittedName>
        <fullName evidence="2">Uncharacterized protein</fullName>
    </submittedName>
</protein>
<feature type="transmembrane region" description="Helical" evidence="1">
    <location>
        <begin position="111"/>
        <end position="142"/>
    </location>
</feature>
<keyword evidence="1" id="KW-1133">Transmembrane helix</keyword>
<keyword evidence="1" id="KW-0812">Transmembrane</keyword>
<feature type="transmembrane region" description="Helical" evidence="1">
    <location>
        <begin position="71"/>
        <end position="91"/>
    </location>
</feature>
<dbReference type="AlphaFoldDB" id="A0A1J0WFI7"/>
<keyword evidence="3" id="KW-1185">Reference proteome</keyword>
<sequence>MRKMTVDQRFPIALVIGSAGAAVALAIQATTGTFSGEAGFVRVAGAGALLGGLALADGFGRPGWAGLIRSVLSFAGATVFGAMMAVVLLPLDQFLSDIDPFGPLRDAVSAAVVGPLFVLGSILEEAAVLAVWSVGAGAAHLLRRTL</sequence>
<evidence type="ECO:0000313" key="2">
    <source>
        <dbReference type="EMBL" id="APE43075.1"/>
    </source>
</evidence>
<organism evidence="2 3">
    <name type="scientific">Sulfitobacter alexandrii</name>
    <dbReference type="NCBI Taxonomy" id="1917485"/>
    <lineage>
        <taxon>Bacteria</taxon>
        <taxon>Pseudomonadati</taxon>
        <taxon>Pseudomonadota</taxon>
        <taxon>Alphaproteobacteria</taxon>
        <taxon>Rhodobacterales</taxon>
        <taxon>Roseobacteraceae</taxon>
        <taxon>Sulfitobacter</taxon>
    </lineage>
</organism>
<dbReference type="RefSeq" id="WP_071971319.1">
    <property type="nucleotide sequence ID" value="NZ_CP018076.1"/>
</dbReference>